<dbReference type="STRING" id="1344416.A0A139AN84"/>
<dbReference type="Pfam" id="PF04646">
    <property type="entry name" value="DUF604"/>
    <property type="match status" value="1"/>
</dbReference>
<protein>
    <submittedName>
        <fullName evidence="3">Glycosyltransferase family 31 protein</fullName>
    </submittedName>
</protein>
<feature type="region of interest" description="Disordered" evidence="1">
    <location>
        <begin position="211"/>
        <end position="230"/>
    </location>
</feature>
<dbReference type="Proteomes" id="UP000070544">
    <property type="component" value="Unassembled WGS sequence"/>
</dbReference>
<feature type="compositionally biased region" description="Basic and acidic residues" evidence="1">
    <location>
        <begin position="211"/>
        <end position="221"/>
    </location>
</feature>
<dbReference type="GO" id="GO:0016740">
    <property type="term" value="F:transferase activity"/>
    <property type="evidence" value="ECO:0007669"/>
    <property type="project" value="UniProtKB-KW"/>
</dbReference>
<keyword evidence="4" id="KW-1185">Reference proteome</keyword>
<dbReference type="Pfam" id="PF00024">
    <property type="entry name" value="PAN_1"/>
    <property type="match status" value="1"/>
</dbReference>
<dbReference type="Gene3D" id="3.90.550.50">
    <property type="match status" value="1"/>
</dbReference>
<accession>A0A139AN84</accession>
<dbReference type="Gene3D" id="3.50.4.10">
    <property type="entry name" value="Hepatocyte Growth Factor"/>
    <property type="match status" value="1"/>
</dbReference>
<evidence type="ECO:0000259" key="2">
    <source>
        <dbReference type="Pfam" id="PF00024"/>
    </source>
</evidence>
<keyword evidence="3" id="KW-0808">Transferase</keyword>
<dbReference type="InterPro" id="IPR006740">
    <property type="entry name" value="DUF604"/>
</dbReference>
<sequence length="254" mass="28200">MVDDDTHTYIRTLFFELGRLDETRPVYLGRATQFSDCGGVSDPRDSIWMAQGGAGIILSRPALTLLIQTLPTCLSRTSSCWAGDIRLALCLQDAGVFLARDQRFFDVFYSRSPEDVGFPWPKDPCVRPGTFHGVSPTSFPLLHALQRSSPSREPRIADVFHLLYPSADRVPSSIPDTYLSHPAFRTLQVAGMDECRRQCVEEPRCRTWSFEPREGGGRRPDAGGACGLKKEQGWGGERRVGVVSGAVWGRYGCN</sequence>
<reference evidence="3 4" key="1">
    <citation type="journal article" date="2015" name="Genome Biol. Evol.">
        <title>Phylogenomic analyses indicate that early fungi evolved digesting cell walls of algal ancestors of land plants.</title>
        <authorList>
            <person name="Chang Y."/>
            <person name="Wang S."/>
            <person name="Sekimoto S."/>
            <person name="Aerts A.L."/>
            <person name="Choi C."/>
            <person name="Clum A."/>
            <person name="LaButti K.M."/>
            <person name="Lindquist E.A."/>
            <person name="Yee Ngan C."/>
            <person name="Ohm R.A."/>
            <person name="Salamov A.A."/>
            <person name="Grigoriev I.V."/>
            <person name="Spatafora J.W."/>
            <person name="Berbee M.L."/>
        </authorList>
    </citation>
    <scope>NUCLEOTIDE SEQUENCE [LARGE SCALE GENOMIC DNA]</scope>
    <source>
        <strain evidence="3 4">JEL478</strain>
    </source>
</reference>
<evidence type="ECO:0000256" key="1">
    <source>
        <dbReference type="SAM" id="MobiDB-lite"/>
    </source>
</evidence>
<name>A0A139AN84_GONPJ</name>
<dbReference type="PANTHER" id="PTHR10811">
    <property type="entry name" value="FRINGE-RELATED"/>
    <property type="match status" value="1"/>
</dbReference>
<organism evidence="3 4">
    <name type="scientific">Gonapodya prolifera (strain JEL478)</name>
    <name type="common">Monoblepharis prolifera</name>
    <dbReference type="NCBI Taxonomy" id="1344416"/>
    <lineage>
        <taxon>Eukaryota</taxon>
        <taxon>Fungi</taxon>
        <taxon>Fungi incertae sedis</taxon>
        <taxon>Chytridiomycota</taxon>
        <taxon>Chytridiomycota incertae sedis</taxon>
        <taxon>Monoblepharidomycetes</taxon>
        <taxon>Monoblepharidales</taxon>
        <taxon>Gonapodyaceae</taxon>
        <taxon>Gonapodya</taxon>
    </lineage>
</organism>
<dbReference type="AlphaFoldDB" id="A0A139AN84"/>
<proteinExistence type="predicted"/>
<feature type="domain" description="Apple" evidence="2">
    <location>
        <begin position="174"/>
        <end position="231"/>
    </location>
</feature>
<evidence type="ECO:0000313" key="4">
    <source>
        <dbReference type="Proteomes" id="UP000070544"/>
    </source>
</evidence>
<dbReference type="InterPro" id="IPR003609">
    <property type="entry name" value="Pan_app"/>
</dbReference>
<evidence type="ECO:0000313" key="3">
    <source>
        <dbReference type="EMBL" id="KXS18094.1"/>
    </source>
</evidence>
<dbReference type="EMBL" id="KQ965743">
    <property type="protein sequence ID" value="KXS18094.1"/>
    <property type="molecule type" value="Genomic_DNA"/>
</dbReference>
<gene>
    <name evidence="3" type="ORF">M427DRAFT_53940</name>
</gene>
<dbReference type="OrthoDB" id="414175at2759"/>